<dbReference type="AlphaFoldDB" id="A0A1G9MWY5"/>
<dbReference type="EMBL" id="FNGS01000003">
    <property type="protein sequence ID" value="SDL78644.1"/>
    <property type="molecule type" value="Genomic_DNA"/>
</dbReference>
<feature type="domain" description="DUF4007" evidence="1">
    <location>
        <begin position="14"/>
        <end position="307"/>
    </location>
</feature>
<name>A0A1G9MWY5_9BACT</name>
<dbReference type="Pfam" id="PF13182">
    <property type="entry name" value="DUF4007"/>
    <property type="match status" value="1"/>
</dbReference>
<protein>
    <recommendedName>
        <fullName evidence="1">DUF4007 domain-containing protein</fullName>
    </recommendedName>
</protein>
<dbReference type="Proteomes" id="UP000198901">
    <property type="component" value="Unassembled WGS sequence"/>
</dbReference>
<dbReference type="OrthoDB" id="747541at2"/>
<dbReference type="STRING" id="563176.SAMN04488090_1773"/>
<evidence type="ECO:0000259" key="1">
    <source>
        <dbReference type="Pfam" id="PF13182"/>
    </source>
</evidence>
<dbReference type="InterPro" id="IPR025248">
    <property type="entry name" value="DUF4007"/>
</dbReference>
<gene>
    <name evidence="2" type="ORF">SAMN04488090_1773</name>
</gene>
<sequence>MPDIKRSITPRLSFSGHETFQCRHLWLKKGYDYVMDTPRRSFTDEDAVVRLGVGKNMVNSIRFWMKAFGLLNEDESPNQLAHRLLSDGGWDPYIEDQGTLWLLHHRLVTNGYSSIYNLVFNELRRDRIEFTKHNFLSFVKRKAEVLQTSVNEGTVLNDFGVFTKMYLRTVSQSKDREEGSIGILTDLNLIETESRRISGQEKIETEEYFSIQNTERNDLPNDILLYAILANADEADISFDRSVSFNTLLTSMNQVGSVFALNATGLYRKLEAVASTDRNVVFSDQAGIRELSFKERPSALSILTRYYES</sequence>
<proteinExistence type="predicted"/>
<evidence type="ECO:0000313" key="2">
    <source>
        <dbReference type="EMBL" id="SDL78644.1"/>
    </source>
</evidence>
<evidence type="ECO:0000313" key="3">
    <source>
        <dbReference type="Proteomes" id="UP000198901"/>
    </source>
</evidence>
<reference evidence="2 3" key="1">
    <citation type="submission" date="2016-10" db="EMBL/GenBank/DDBJ databases">
        <authorList>
            <person name="de Groot N.N."/>
        </authorList>
    </citation>
    <scope>NUCLEOTIDE SEQUENCE [LARGE SCALE GENOMIC DNA]</scope>
    <source>
        <strain evidence="2 3">DSM 21668</strain>
    </source>
</reference>
<organism evidence="2 3">
    <name type="scientific">Siphonobacter aquaeclarae</name>
    <dbReference type="NCBI Taxonomy" id="563176"/>
    <lineage>
        <taxon>Bacteria</taxon>
        <taxon>Pseudomonadati</taxon>
        <taxon>Bacteroidota</taxon>
        <taxon>Cytophagia</taxon>
        <taxon>Cytophagales</taxon>
        <taxon>Cytophagaceae</taxon>
        <taxon>Siphonobacter</taxon>
    </lineage>
</organism>
<accession>A0A1G9MWY5</accession>
<keyword evidence="3" id="KW-1185">Reference proteome</keyword>